<comment type="cofactor">
    <cofactor evidence="1">
        <name>FAD</name>
        <dbReference type="ChEBI" id="CHEBI:57692"/>
    </cofactor>
</comment>
<comment type="similarity">
    <text evidence="3 10">Belongs to the acyl-CoA oxidase family.</text>
</comment>
<proteinExistence type="inferred from homology"/>
<feature type="transmembrane region" description="Helical" evidence="13">
    <location>
        <begin position="320"/>
        <end position="342"/>
    </location>
</feature>
<evidence type="ECO:0000256" key="9">
    <source>
        <dbReference type="ARBA" id="ARBA00023140"/>
    </source>
</evidence>
<keyword evidence="13" id="KW-0812">Transmembrane</keyword>
<dbReference type="FunCoup" id="A0A151ZK81">
    <property type="interactions" value="10"/>
</dbReference>
<accession>A0A151ZK81</accession>
<keyword evidence="7" id="KW-0560">Oxidoreductase</keyword>
<reference evidence="18 19" key="1">
    <citation type="submission" date="2015-12" db="EMBL/GenBank/DDBJ databases">
        <title>Dictyostelia acquired genes for synthesis and detection of signals that induce cell-type specialization by lateral gene transfer from prokaryotes.</title>
        <authorList>
            <person name="Gloeckner G."/>
            <person name="Schaap P."/>
        </authorList>
    </citation>
    <scope>NUCLEOTIDE SEQUENCE [LARGE SCALE GENOMIC DNA]</scope>
    <source>
        <strain evidence="18 19">TK</strain>
    </source>
</reference>
<dbReference type="InterPro" id="IPR029320">
    <property type="entry name" value="Acyl-CoA_ox_N"/>
</dbReference>
<evidence type="ECO:0000256" key="2">
    <source>
        <dbReference type="ARBA" id="ARBA00004275"/>
    </source>
</evidence>
<dbReference type="OMA" id="TIIMAQL"/>
<evidence type="ECO:0000259" key="15">
    <source>
        <dbReference type="Pfam" id="PF02770"/>
    </source>
</evidence>
<dbReference type="Pfam" id="PF14749">
    <property type="entry name" value="Acyl-CoA_ox_N"/>
    <property type="match status" value="1"/>
</dbReference>
<feature type="binding site" evidence="12">
    <location>
        <position position="210"/>
    </location>
    <ligand>
        <name>FAD</name>
        <dbReference type="ChEBI" id="CHEBI:57692"/>
    </ligand>
</feature>
<feature type="domain" description="Acyl-CoA oxidase/dehydrogenase middle" evidence="15">
    <location>
        <begin position="167"/>
        <end position="275"/>
    </location>
</feature>
<dbReference type="PANTHER" id="PTHR10909:SF352">
    <property type="entry name" value="ACYL-COENZYME A OXIDASE-LIKE PROTEIN"/>
    <property type="match status" value="1"/>
</dbReference>
<evidence type="ECO:0000256" key="6">
    <source>
        <dbReference type="ARBA" id="ARBA00022832"/>
    </source>
</evidence>
<dbReference type="SUPFAM" id="SSF56645">
    <property type="entry name" value="Acyl-CoA dehydrogenase NM domain-like"/>
    <property type="match status" value="1"/>
</dbReference>
<dbReference type="STRING" id="361077.A0A151ZK81"/>
<dbReference type="InterPro" id="IPR055060">
    <property type="entry name" value="ACOX_C_alpha1"/>
</dbReference>
<protein>
    <recommendedName>
        <fullName evidence="10">Acyl-coenzyme A oxidase</fullName>
    </recommendedName>
</protein>
<dbReference type="GO" id="GO:0005777">
    <property type="term" value="C:peroxisome"/>
    <property type="evidence" value="ECO:0007669"/>
    <property type="project" value="UniProtKB-SubCell"/>
</dbReference>
<dbReference type="InterPro" id="IPR036250">
    <property type="entry name" value="AcylCo_DH-like_C"/>
</dbReference>
<dbReference type="InterPro" id="IPR046373">
    <property type="entry name" value="Acyl-CoA_Oxase/DH_mid-dom_sf"/>
</dbReference>
<keyword evidence="6" id="KW-0276">Fatty acid metabolism</keyword>
<evidence type="ECO:0000256" key="7">
    <source>
        <dbReference type="ARBA" id="ARBA00023002"/>
    </source>
</evidence>
<evidence type="ECO:0000256" key="5">
    <source>
        <dbReference type="ARBA" id="ARBA00022827"/>
    </source>
</evidence>
<dbReference type="AlphaFoldDB" id="A0A151ZK81"/>
<evidence type="ECO:0000256" key="4">
    <source>
        <dbReference type="ARBA" id="ARBA00022630"/>
    </source>
</evidence>
<evidence type="ECO:0000259" key="14">
    <source>
        <dbReference type="Pfam" id="PF01756"/>
    </source>
</evidence>
<dbReference type="InterPro" id="IPR012258">
    <property type="entry name" value="Acyl-CoA_oxidase"/>
</dbReference>
<evidence type="ECO:0000313" key="19">
    <source>
        <dbReference type="Proteomes" id="UP000076078"/>
    </source>
</evidence>
<dbReference type="Pfam" id="PF22924">
    <property type="entry name" value="ACOX_C_alpha1"/>
    <property type="match status" value="1"/>
</dbReference>
<keyword evidence="13" id="KW-1133">Transmembrane helix</keyword>
<keyword evidence="19" id="KW-1185">Reference proteome</keyword>
<comment type="caution">
    <text evidence="18">The sequence shown here is derived from an EMBL/GenBank/DDBJ whole genome shotgun (WGS) entry which is preliminary data.</text>
</comment>
<evidence type="ECO:0000259" key="17">
    <source>
        <dbReference type="Pfam" id="PF22924"/>
    </source>
</evidence>
<feature type="active site" description="Proton acceptor" evidence="11">
    <location>
        <position position="450"/>
    </location>
</feature>
<evidence type="ECO:0000256" key="12">
    <source>
        <dbReference type="PIRSR" id="PIRSR000168-2"/>
    </source>
</evidence>
<evidence type="ECO:0000256" key="13">
    <source>
        <dbReference type="SAM" id="Phobius"/>
    </source>
</evidence>
<keyword evidence="9" id="KW-0576">Peroxisome</keyword>
<name>A0A151ZK81_TIELA</name>
<dbReference type="InterPro" id="IPR002655">
    <property type="entry name" value="Acyl-CoA_oxidase_C"/>
</dbReference>
<organism evidence="18 19">
    <name type="scientific">Tieghemostelium lacteum</name>
    <name type="common">Slime mold</name>
    <name type="synonym">Dictyostelium lacteum</name>
    <dbReference type="NCBI Taxonomy" id="361077"/>
    <lineage>
        <taxon>Eukaryota</taxon>
        <taxon>Amoebozoa</taxon>
        <taxon>Evosea</taxon>
        <taxon>Eumycetozoa</taxon>
        <taxon>Dictyostelia</taxon>
        <taxon>Dictyosteliales</taxon>
        <taxon>Raperosteliaceae</taxon>
        <taxon>Tieghemostelium</taxon>
    </lineage>
</organism>
<gene>
    <name evidence="18" type="ORF">DLAC_04590</name>
</gene>
<keyword evidence="13" id="KW-0472">Membrane</keyword>
<evidence type="ECO:0000259" key="16">
    <source>
        <dbReference type="Pfam" id="PF14749"/>
    </source>
</evidence>
<dbReference type="InterPro" id="IPR009100">
    <property type="entry name" value="AcylCoA_DH/oxidase_NM_dom_sf"/>
</dbReference>
<dbReference type="GO" id="GO:0071949">
    <property type="term" value="F:FAD binding"/>
    <property type="evidence" value="ECO:0007669"/>
    <property type="project" value="InterPro"/>
</dbReference>
<dbReference type="FunFam" id="1.20.140.10:FF:000007">
    <property type="entry name" value="Acyl-coenzyme A oxidase"/>
    <property type="match status" value="1"/>
</dbReference>
<comment type="subcellular location">
    <subcellularLocation>
        <location evidence="2">Peroxisome</location>
    </subcellularLocation>
</comment>
<dbReference type="GO" id="GO:0005504">
    <property type="term" value="F:fatty acid binding"/>
    <property type="evidence" value="ECO:0007669"/>
    <property type="project" value="TreeGrafter"/>
</dbReference>
<dbReference type="InParanoid" id="A0A151ZK81"/>
<dbReference type="GO" id="GO:0033540">
    <property type="term" value="P:fatty acid beta-oxidation using acyl-CoA oxidase"/>
    <property type="evidence" value="ECO:0007669"/>
    <property type="project" value="TreeGrafter"/>
</dbReference>
<evidence type="ECO:0000256" key="11">
    <source>
        <dbReference type="PIRSR" id="PIRSR000168-1"/>
    </source>
</evidence>
<dbReference type="InterPro" id="IPR006091">
    <property type="entry name" value="Acyl-CoA_Oxase/DH_mid-dom"/>
</dbReference>
<dbReference type="OrthoDB" id="538336at2759"/>
<dbReference type="Gene3D" id="2.40.110.10">
    <property type="entry name" value="Butyryl-CoA Dehydrogenase, subunit A, domain 2"/>
    <property type="match status" value="1"/>
</dbReference>
<keyword evidence="4 10" id="KW-0285">Flavoprotein</keyword>
<evidence type="ECO:0000313" key="18">
    <source>
        <dbReference type="EMBL" id="KYQ94290.1"/>
    </source>
</evidence>
<dbReference type="InterPro" id="IPR037069">
    <property type="entry name" value="AcylCoA_DH/ox_N_sf"/>
</dbReference>
<keyword evidence="5 10" id="KW-0274">FAD</keyword>
<dbReference type="Pfam" id="PF01756">
    <property type="entry name" value="ACOX"/>
    <property type="match status" value="1"/>
</dbReference>
<dbReference type="FunFam" id="2.40.110.10:FF:000005">
    <property type="entry name" value="Acyl-coenzyme A oxidase"/>
    <property type="match status" value="1"/>
</dbReference>
<dbReference type="SUPFAM" id="SSF47203">
    <property type="entry name" value="Acyl-CoA dehydrogenase C-terminal domain-like"/>
    <property type="match status" value="2"/>
</dbReference>
<evidence type="ECO:0000256" key="3">
    <source>
        <dbReference type="ARBA" id="ARBA00006288"/>
    </source>
</evidence>
<dbReference type="Gene3D" id="1.20.140.10">
    <property type="entry name" value="Butyryl-CoA Dehydrogenase, subunit A, domain 3"/>
    <property type="match status" value="2"/>
</dbReference>
<evidence type="ECO:0000256" key="1">
    <source>
        <dbReference type="ARBA" id="ARBA00001974"/>
    </source>
</evidence>
<dbReference type="PIRSF" id="PIRSF000168">
    <property type="entry name" value="Acyl-CoA_oxidase"/>
    <property type="match status" value="1"/>
</dbReference>
<dbReference type="GO" id="GO:0003997">
    <property type="term" value="F:acyl-CoA oxidase activity"/>
    <property type="evidence" value="ECO:0007669"/>
    <property type="project" value="InterPro"/>
</dbReference>
<evidence type="ECO:0000256" key="10">
    <source>
        <dbReference type="PIRNR" id="PIRNR000168"/>
    </source>
</evidence>
<feature type="domain" description="Acyl-CoA oxidase C-terminal" evidence="14">
    <location>
        <begin position="496"/>
        <end position="627"/>
    </location>
</feature>
<dbReference type="FunFam" id="1.20.140.10:FF:000010">
    <property type="entry name" value="Acyl-coenzyme A oxidase"/>
    <property type="match status" value="1"/>
</dbReference>
<keyword evidence="8" id="KW-0443">Lipid metabolism</keyword>
<dbReference type="Gene3D" id="1.10.540.10">
    <property type="entry name" value="Acyl-CoA dehydrogenase/oxidase, N-terminal domain"/>
    <property type="match status" value="1"/>
</dbReference>
<feature type="binding site" evidence="12">
    <location>
        <position position="171"/>
    </location>
    <ligand>
        <name>FAD</name>
        <dbReference type="ChEBI" id="CHEBI:57692"/>
    </ligand>
</feature>
<evidence type="ECO:0000256" key="8">
    <source>
        <dbReference type="ARBA" id="ARBA00023098"/>
    </source>
</evidence>
<dbReference type="Pfam" id="PF02770">
    <property type="entry name" value="Acyl-CoA_dh_M"/>
    <property type="match status" value="1"/>
</dbReference>
<feature type="domain" description="Acyl-CoA oxidase C-alpha1" evidence="17">
    <location>
        <begin position="313"/>
        <end position="465"/>
    </location>
</feature>
<dbReference type="EMBL" id="LODT01000022">
    <property type="protein sequence ID" value="KYQ94290.1"/>
    <property type="molecule type" value="Genomic_DNA"/>
</dbReference>
<feature type="domain" description="Acyl-coenzyme A oxidase N-terminal" evidence="16">
    <location>
        <begin position="72"/>
        <end position="162"/>
    </location>
</feature>
<dbReference type="GO" id="GO:0055088">
    <property type="term" value="P:lipid homeostasis"/>
    <property type="evidence" value="ECO:0007669"/>
    <property type="project" value="TreeGrafter"/>
</dbReference>
<dbReference type="PANTHER" id="PTHR10909">
    <property type="entry name" value="ELECTRON TRANSPORT OXIDOREDUCTASE"/>
    <property type="match status" value="1"/>
</dbReference>
<dbReference type="Proteomes" id="UP000076078">
    <property type="component" value="Unassembled WGS sequence"/>
</dbReference>
<sequence>MENATRRIENLAKQIIEELKSNWVSADVNDESEIEIQKAFDPDSLHKYLFPYHKEMRNPLVNDFLSCPLLAQPVFGLSLKEERALTRKQFEQIVVLMRKYNVSVYDFIRDPKKIAAFHQCYRFPNIALSTLFGVHFSLFGATVLFLGTDEQRERYIPLVENLGLIGCFGLTELGHGSNVQHIETIAEYDHSTQEFVLNSPTVTSQKYFIGGAATNATHSVIFAQLKVGETMEGVHAFVVNIRDKTTGQAMPGVRIADCGHKMALNGVDNGRMMFKGARVPRDQLLSRYGGVNKAGIYSSPINPAGKRFAHSIGALVFGRYIISLGCVSFSAVALTTAIRYAFSRKQFSGDEPTKEKQLISYATHQRRLFPHLANTYATHFLNEYVLNLCSEKERKEKEIHIVASGIKAYGSWMCRDSLQEARECCGGQGFLSANLIGPYKSETEIYTTFEGDNALMYQQVSKFLLTEARKNPPQPYQQPNSTQKSQLDSKYLRSFEFIQSAFNSRLNHYTLFVTDSLSDSVASGKSIMNTWNDSGNIIFKLGQYYTEKTLVDKFHAGVVACPDPTQKHAMMLLFQLFAMNNLEKDPWFLRYQFISPEQSEAINQEVTNLCKELVPYSVSLADAFGFDYRHLGPISRDWVSENKY</sequence>
<feature type="transmembrane region" description="Helical" evidence="13">
    <location>
        <begin position="126"/>
        <end position="146"/>
    </location>
</feature>